<dbReference type="InterPro" id="IPR052158">
    <property type="entry name" value="INH-QAR"/>
</dbReference>
<dbReference type="AlphaFoldDB" id="A0A1M6AG92"/>
<dbReference type="Gene3D" id="3.40.50.880">
    <property type="match status" value="1"/>
</dbReference>
<reference evidence="2 3" key="1">
    <citation type="submission" date="2016-11" db="EMBL/GenBank/DDBJ databases">
        <authorList>
            <person name="Jaros S."/>
            <person name="Januszkiewicz K."/>
            <person name="Wedrychowicz H."/>
        </authorList>
    </citation>
    <scope>NUCLEOTIDE SEQUENCE [LARGE SCALE GENOMIC DNA]</scope>
    <source>
        <strain evidence="2 3">DSM 21758</strain>
    </source>
</reference>
<dbReference type="RefSeq" id="WP_072984162.1">
    <property type="nucleotide sequence ID" value="NZ_FQZB01000003.1"/>
</dbReference>
<dbReference type="PANTHER" id="PTHR43130:SF3">
    <property type="entry name" value="HTH-TYPE TRANSCRIPTIONAL REGULATOR RV1931C"/>
    <property type="match status" value="1"/>
</dbReference>
<dbReference type="OrthoDB" id="9785602at2"/>
<dbReference type="PANTHER" id="PTHR43130">
    <property type="entry name" value="ARAC-FAMILY TRANSCRIPTIONAL REGULATOR"/>
    <property type="match status" value="1"/>
</dbReference>
<name>A0A1M6AG92_9CLOT</name>
<sequence length="365" mass="41744">MDKVNGLYRRDGKLVYIKQPEFKDLSFVKELWSDYETMKELGGIFEFHESKWELFYKKMIAPTDGKNFYSLIYNYDNKPVGEVSFHGYDSATKIARFNIKVQNKFRNRGYGSEATRLMLEYYFNEFGGKVIMDTVVTETGKNTIGKFGFEAIRKHGNEITYRLTKDAFLSIHKTEKRRIGIFLYEGCDFMSVATVYEIFSLANKAKDEAFEVFTIGENVGNIKTSVGAELNINISLNDIEKLDILVLPATENIEIILNNEKIQKFINNKFDKLEVVLGIANGALLLVKSGLLEGLMVNIDGIYRDKFKEKLNKVNLSDKSIVDNGRVILANNINNTLDASLYIIKKLLGEDKSREVIEIIEGKNK</sequence>
<dbReference type="Gene3D" id="3.40.630.30">
    <property type="match status" value="1"/>
</dbReference>
<accession>A0A1M6AG92</accession>
<dbReference type="SUPFAM" id="SSF55729">
    <property type="entry name" value="Acyl-CoA N-acyltransferases (Nat)"/>
    <property type="match status" value="1"/>
</dbReference>
<evidence type="ECO:0000313" key="2">
    <source>
        <dbReference type="EMBL" id="SHI35520.1"/>
    </source>
</evidence>
<feature type="domain" description="N-acetyltransferase" evidence="1">
    <location>
        <begin position="15"/>
        <end position="166"/>
    </location>
</feature>
<dbReference type="SUPFAM" id="SSF52317">
    <property type="entry name" value="Class I glutamine amidotransferase-like"/>
    <property type="match status" value="1"/>
</dbReference>
<keyword evidence="3" id="KW-1185">Reference proteome</keyword>
<proteinExistence type="predicted"/>
<dbReference type="PROSITE" id="PS51186">
    <property type="entry name" value="GNAT"/>
    <property type="match status" value="1"/>
</dbReference>
<dbReference type="STRING" id="1121302.SAMN02745163_00076"/>
<dbReference type="InterPro" id="IPR000182">
    <property type="entry name" value="GNAT_dom"/>
</dbReference>
<evidence type="ECO:0000313" key="3">
    <source>
        <dbReference type="Proteomes" id="UP000184310"/>
    </source>
</evidence>
<dbReference type="Pfam" id="PF13302">
    <property type="entry name" value="Acetyltransf_3"/>
    <property type="match status" value="1"/>
</dbReference>
<dbReference type="InterPro" id="IPR016181">
    <property type="entry name" value="Acyl_CoA_acyltransferase"/>
</dbReference>
<evidence type="ECO:0000259" key="1">
    <source>
        <dbReference type="PROSITE" id="PS51186"/>
    </source>
</evidence>
<organism evidence="2 3">
    <name type="scientific">Clostridium cavendishii DSM 21758</name>
    <dbReference type="NCBI Taxonomy" id="1121302"/>
    <lineage>
        <taxon>Bacteria</taxon>
        <taxon>Bacillati</taxon>
        <taxon>Bacillota</taxon>
        <taxon>Clostridia</taxon>
        <taxon>Eubacteriales</taxon>
        <taxon>Clostridiaceae</taxon>
        <taxon>Clostridium</taxon>
    </lineage>
</organism>
<gene>
    <name evidence="2" type="ORF">SAMN02745163_00076</name>
</gene>
<dbReference type="InterPro" id="IPR029062">
    <property type="entry name" value="Class_I_gatase-like"/>
</dbReference>
<dbReference type="Proteomes" id="UP000184310">
    <property type="component" value="Unassembled WGS sequence"/>
</dbReference>
<keyword evidence="2" id="KW-0808">Transferase</keyword>
<dbReference type="EMBL" id="FQZB01000003">
    <property type="protein sequence ID" value="SHI35520.1"/>
    <property type="molecule type" value="Genomic_DNA"/>
</dbReference>
<protein>
    <submittedName>
        <fullName evidence="2">Acetyltransferase (GNAT) domain-containing protein</fullName>
    </submittedName>
</protein>
<dbReference type="GO" id="GO:0016747">
    <property type="term" value="F:acyltransferase activity, transferring groups other than amino-acyl groups"/>
    <property type="evidence" value="ECO:0007669"/>
    <property type="project" value="InterPro"/>
</dbReference>
<dbReference type="Pfam" id="PF01965">
    <property type="entry name" value="DJ-1_PfpI"/>
    <property type="match status" value="1"/>
</dbReference>
<dbReference type="InterPro" id="IPR002818">
    <property type="entry name" value="DJ-1/PfpI"/>
</dbReference>